<evidence type="ECO:0000313" key="3">
    <source>
        <dbReference type="EMBL" id="KAJ3473410.1"/>
    </source>
</evidence>
<gene>
    <name evidence="3" type="ORF">NLI96_g13016</name>
</gene>
<sequence>MEHETIHAVLAHLENHQISLGKILLYALNDGLASRYPFLAEDLGIYAKQILSSLNFNPRTRLAVAGWTNMLIQNKLASEVALLARKENGWHFSAVNTKAEQILDFQIEEMAQVFRYEAPNLWALVCALLMKGDEVIREDEEMSQEEISCEDRDEEEYWADQIDEELLLQIQIEEPCLEGSPSKPSSAVIPQEKPKLTSHQKLRRALVIVKAVSIISICMQSQVQHCNAFQSTMGIFLHSCNAPEKLIKVLAHMGVSISCDSIHHALKSLSVESHNKVYELGQTQLAAFAYDNLDIKFNTLISTKDDPGDGLVHLTTGSLFRLDHGVTIDDLRCSNLLWNRSPDNPLAKDPRKFDPIATYRQLGLLHPESDHMSGLTRRGRFNSWVFVQTLLKHGPPTLSSLISQLQDPESVELIPVTKLHQVPIPAMDINPGSVAGNIQVLETFLSVCGLGDSLAAKMANSGIIDFSEMVSIVHGDLGCFEKAISGMKRRIQSGPKFRDQHELIGEVGIVLRLDAWRVEVSRQFGTSLEEWVASKPSLSEIQEVADVLATRYVAGEDDNDLWKLRSDAPSIRDRQYENVILMHQYLLLYEELSYSLNAGDIGRFETVLPQWISIFRATGKHKYCNRLLQFMHQLYFVYPEGLRRAIRYNILVNPTGWPHQFRAADWVIELLNLYTKDVYGGSSSNYTKDRVLAESSIVLVLRNCHSNFERNFKLTGLSTAHAKKDMTMTFKELQHYIQRNTLHERKLNRRVKREIDDMIATGLSAILQDAEQKQPVRTMEQGGVNKTDGNGGNQQVGTGAGDDVEGDDDEYWKWYGELNADDLSTEGII</sequence>
<comment type="caution">
    <text evidence="3">The sequence shown here is derived from an EMBL/GenBank/DDBJ whole genome shotgun (WGS) entry which is preliminary data.</text>
</comment>
<accession>A0AAD5Y735</accession>
<feature type="compositionally biased region" description="Gly residues" evidence="1">
    <location>
        <begin position="789"/>
        <end position="800"/>
    </location>
</feature>
<name>A0AAD5Y735_9APHY</name>
<protein>
    <recommendedName>
        <fullName evidence="2">DUF6589 domain-containing protein</fullName>
    </recommendedName>
</protein>
<dbReference type="InterPro" id="IPR046496">
    <property type="entry name" value="DUF6589"/>
</dbReference>
<reference evidence="3" key="1">
    <citation type="submission" date="2022-07" db="EMBL/GenBank/DDBJ databases">
        <title>Genome Sequence of Physisporinus lineatus.</title>
        <authorList>
            <person name="Buettner E."/>
        </authorList>
    </citation>
    <scope>NUCLEOTIDE SEQUENCE</scope>
    <source>
        <strain evidence="3">VT162</strain>
    </source>
</reference>
<dbReference type="EMBL" id="JANAWD010001407">
    <property type="protein sequence ID" value="KAJ3473410.1"/>
    <property type="molecule type" value="Genomic_DNA"/>
</dbReference>
<organism evidence="3 4">
    <name type="scientific">Meripilus lineatus</name>
    <dbReference type="NCBI Taxonomy" id="2056292"/>
    <lineage>
        <taxon>Eukaryota</taxon>
        <taxon>Fungi</taxon>
        <taxon>Dikarya</taxon>
        <taxon>Basidiomycota</taxon>
        <taxon>Agaricomycotina</taxon>
        <taxon>Agaricomycetes</taxon>
        <taxon>Polyporales</taxon>
        <taxon>Meripilaceae</taxon>
        <taxon>Meripilus</taxon>
    </lineage>
</organism>
<feature type="region of interest" description="Disordered" evidence="1">
    <location>
        <begin position="772"/>
        <end position="808"/>
    </location>
</feature>
<evidence type="ECO:0000313" key="4">
    <source>
        <dbReference type="Proteomes" id="UP001212997"/>
    </source>
</evidence>
<dbReference type="Proteomes" id="UP001212997">
    <property type="component" value="Unassembled WGS sequence"/>
</dbReference>
<feature type="domain" description="DUF6589" evidence="2">
    <location>
        <begin position="377"/>
        <end position="490"/>
    </location>
</feature>
<proteinExistence type="predicted"/>
<feature type="domain" description="DUF6589" evidence="2">
    <location>
        <begin position="492"/>
        <end position="721"/>
    </location>
</feature>
<evidence type="ECO:0000259" key="2">
    <source>
        <dbReference type="Pfam" id="PF20231"/>
    </source>
</evidence>
<dbReference type="Pfam" id="PF20231">
    <property type="entry name" value="DUF6589"/>
    <property type="match status" value="2"/>
</dbReference>
<evidence type="ECO:0000256" key="1">
    <source>
        <dbReference type="SAM" id="MobiDB-lite"/>
    </source>
</evidence>
<dbReference type="AlphaFoldDB" id="A0AAD5Y735"/>
<keyword evidence="4" id="KW-1185">Reference proteome</keyword>